<name>A0ABS7U549_9BACT</name>
<evidence type="ECO:0000256" key="3">
    <source>
        <dbReference type="ARBA" id="ARBA00022475"/>
    </source>
</evidence>
<evidence type="ECO:0000256" key="2">
    <source>
        <dbReference type="ARBA" id="ARBA00010388"/>
    </source>
</evidence>
<evidence type="ECO:0000256" key="4">
    <source>
        <dbReference type="ARBA" id="ARBA00022692"/>
    </source>
</evidence>
<dbReference type="PANTHER" id="PTHR34583:SF2">
    <property type="entry name" value="ANTIPORTER SUBUNIT MNHC2-RELATED"/>
    <property type="match status" value="1"/>
</dbReference>
<dbReference type="Gene3D" id="1.10.287.3510">
    <property type="match status" value="1"/>
</dbReference>
<keyword evidence="9" id="KW-1185">Reference proteome</keyword>
<organism evidence="8 9">
    <name type="scientific">Nannocystis pusilla</name>
    <dbReference type="NCBI Taxonomy" id="889268"/>
    <lineage>
        <taxon>Bacteria</taxon>
        <taxon>Pseudomonadati</taxon>
        <taxon>Myxococcota</taxon>
        <taxon>Polyangia</taxon>
        <taxon>Nannocystales</taxon>
        <taxon>Nannocystaceae</taxon>
        <taxon>Nannocystis</taxon>
    </lineage>
</organism>
<evidence type="ECO:0000256" key="7">
    <source>
        <dbReference type="SAM" id="Phobius"/>
    </source>
</evidence>
<dbReference type="PANTHER" id="PTHR34583">
    <property type="entry name" value="ANTIPORTER SUBUNIT MNHC2-RELATED"/>
    <property type="match status" value="1"/>
</dbReference>
<feature type="transmembrane region" description="Helical" evidence="7">
    <location>
        <begin position="6"/>
        <end position="25"/>
    </location>
</feature>
<dbReference type="Pfam" id="PF00420">
    <property type="entry name" value="Oxidored_q2"/>
    <property type="match status" value="1"/>
</dbReference>
<evidence type="ECO:0000313" key="8">
    <source>
        <dbReference type="EMBL" id="MBZ5715672.1"/>
    </source>
</evidence>
<keyword evidence="6 7" id="KW-0472">Membrane</keyword>
<keyword evidence="4 7" id="KW-0812">Transmembrane</keyword>
<feature type="transmembrane region" description="Helical" evidence="7">
    <location>
        <begin position="32"/>
        <end position="50"/>
    </location>
</feature>
<protein>
    <submittedName>
        <fullName evidence="8">Cation:proton antiporter subunit C</fullName>
    </submittedName>
</protein>
<accession>A0ABS7U549</accession>
<dbReference type="InterPro" id="IPR050601">
    <property type="entry name" value="CPA3_antiporter_subunitC"/>
</dbReference>
<keyword evidence="3" id="KW-1003">Cell membrane</keyword>
<proteinExistence type="inferred from homology"/>
<dbReference type="Proteomes" id="UP001139031">
    <property type="component" value="Unassembled WGS sequence"/>
</dbReference>
<keyword evidence="5 7" id="KW-1133">Transmembrane helix</keyword>
<evidence type="ECO:0000313" key="9">
    <source>
        <dbReference type="Proteomes" id="UP001139031"/>
    </source>
</evidence>
<dbReference type="InterPro" id="IPR039428">
    <property type="entry name" value="NUOK/Mnh_C1-like"/>
</dbReference>
<feature type="transmembrane region" description="Helical" evidence="7">
    <location>
        <begin position="62"/>
        <end position="83"/>
    </location>
</feature>
<evidence type="ECO:0000256" key="1">
    <source>
        <dbReference type="ARBA" id="ARBA00004651"/>
    </source>
</evidence>
<comment type="subcellular location">
    <subcellularLocation>
        <location evidence="1">Cell membrane</location>
        <topology evidence="1">Multi-pass membrane protein</topology>
    </subcellularLocation>
</comment>
<comment type="similarity">
    <text evidence="2">Belongs to the CPA3 antiporters (TC 2.A.63) subunit C family.</text>
</comment>
<comment type="caution">
    <text evidence="8">The sequence shown here is derived from an EMBL/GenBank/DDBJ whole genome shotgun (WGS) entry which is preliminary data.</text>
</comment>
<gene>
    <name evidence="8" type="ORF">K7C98_41135</name>
</gene>
<sequence>MSLSTLYAMTGVALFSLGFHALLVQRHLLRKVLALNVLGSATFLLLVGMARRGGDTPDPVPHAMVLTGIVVAVSATALALSLARRLKAAQGLVRLPEDMPE</sequence>
<evidence type="ECO:0000256" key="5">
    <source>
        <dbReference type="ARBA" id="ARBA00022989"/>
    </source>
</evidence>
<dbReference type="EMBL" id="JAIRAU010000057">
    <property type="protein sequence ID" value="MBZ5715672.1"/>
    <property type="molecule type" value="Genomic_DNA"/>
</dbReference>
<reference evidence="8" key="1">
    <citation type="submission" date="2021-08" db="EMBL/GenBank/DDBJ databases">
        <authorList>
            <person name="Stevens D.C."/>
        </authorList>
    </citation>
    <scope>NUCLEOTIDE SEQUENCE</scope>
    <source>
        <strain evidence="8">DSM 53165</strain>
    </source>
</reference>
<evidence type="ECO:0000256" key="6">
    <source>
        <dbReference type="ARBA" id="ARBA00023136"/>
    </source>
</evidence>